<evidence type="ECO:0008006" key="7">
    <source>
        <dbReference type="Google" id="ProtNLM"/>
    </source>
</evidence>
<organism evidence="6">
    <name type="scientific">Melampsora larici-populina (strain 98AG31 / pathotype 3-4-7)</name>
    <name type="common">Poplar leaf rust fungus</name>
    <dbReference type="NCBI Taxonomy" id="747676"/>
    <lineage>
        <taxon>Eukaryota</taxon>
        <taxon>Fungi</taxon>
        <taxon>Dikarya</taxon>
        <taxon>Basidiomycota</taxon>
        <taxon>Pucciniomycotina</taxon>
        <taxon>Pucciniomycetes</taxon>
        <taxon>Pucciniales</taxon>
        <taxon>Melampsoraceae</taxon>
        <taxon>Melampsora</taxon>
    </lineage>
</organism>
<evidence type="ECO:0000259" key="3">
    <source>
        <dbReference type="Pfam" id="PF14225"/>
    </source>
</evidence>
<dbReference type="RefSeq" id="XP_007414204.1">
    <property type="nucleotide sequence ID" value="XM_007414142.1"/>
</dbReference>
<feature type="compositionally biased region" description="Polar residues" evidence="1">
    <location>
        <begin position="2388"/>
        <end position="2404"/>
    </location>
</feature>
<dbReference type="Pfam" id="PF14222">
    <property type="entry name" value="MOR2-PAG1_N"/>
    <property type="match status" value="1"/>
</dbReference>
<dbReference type="InterPro" id="IPR025614">
    <property type="entry name" value="Cell_morpho_N"/>
</dbReference>
<dbReference type="STRING" id="747676.F4RYR4"/>
<feature type="compositionally biased region" description="Polar residues" evidence="1">
    <location>
        <begin position="1397"/>
        <end position="1406"/>
    </location>
</feature>
<dbReference type="KEGG" id="mlr:MELLADRAFT_91353"/>
<dbReference type="GeneID" id="18935880"/>
<dbReference type="GO" id="GO:0030427">
    <property type="term" value="C:site of polarized growth"/>
    <property type="evidence" value="ECO:0007669"/>
    <property type="project" value="TreeGrafter"/>
</dbReference>
<evidence type="ECO:0000259" key="2">
    <source>
        <dbReference type="Pfam" id="PF14222"/>
    </source>
</evidence>
<feature type="compositionally biased region" description="Polar residues" evidence="1">
    <location>
        <begin position="18"/>
        <end position="36"/>
    </location>
</feature>
<gene>
    <name evidence="5" type="ORF">MELLADRAFT_91353</name>
</gene>
<dbReference type="InterPro" id="IPR029473">
    <property type="entry name" value="MOR2-PAG1_mid"/>
</dbReference>
<feature type="compositionally biased region" description="Low complexity" evidence="1">
    <location>
        <begin position="45"/>
        <end position="65"/>
    </location>
</feature>
<feature type="compositionally biased region" description="Basic residues" evidence="1">
    <location>
        <begin position="2419"/>
        <end position="2430"/>
    </location>
</feature>
<feature type="region of interest" description="Disordered" evidence="1">
    <location>
        <begin position="117"/>
        <end position="145"/>
    </location>
</feature>
<feature type="compositionally biased region" description="Gly residues" evidence="1">
    <location>
        <begin position="2372"/>
        <end position="2386"/>
    </location>
</feature>
<feature type="compositionally biased region" description="Low complexity" evidence="1">
    <location>
        <begin position="1378"/>
        <end position="1389"/>
    </location>
</feature>
<feature type="compositionally biased region" description="Polar residues" evidence="1">
    <location>
        <begin position="66"/>
        <end position="80"/>
    </location>
</feature>
<feature type="compositionally biased region" description="Basic residues" evidence="1">
    <location>
        <begin position="85"/>
        <end position="94"/>
    </location>
</feature>
<dbReference type="PANTHER" id="PTHR12295">
    <property type="entry name" value="FURRY-RELATED"/>
    <property type="match status" value="1"/>
</dbReference>
<feature type="compositionally biased region" description="Basic and acidic residues" evidence="1">
    <location>
        <begin position="739"/>
        <end position="749"/>
    </location>
</feature>
<dbReference type="HOGENOM" id="CLU_000325_1_1_1"/>
<dbReference type="GO" id="GO:0005938">
    <property type="term" value="C:cell cortex"/>
    <property type="evidence" value="ECO:0007669"/>
    <property type="project" value="TreeGrafter"/>
</dbReference>
<dbReference type="EMBL" id="GL883130">
    <property type="protein sequence ID" value="EGG02515.1"/>
    <property type="molecule type" value="Genomic_DNA"/>
</dbReference>
<dbReference type="VEuPathDB" id="FungiDB:MELLADRAFT_91353"/>
<dbReference type="SUPFAM" id="SSF48371">
    <property type="entry name" value="ARM repeat"/>
    <property type="match status" value="2"/>
</dbReference>
<dbReference type="PANTHER" id="PTHR12295:SF30">
    <property type="entry name" value="PROTEIN FURRY"/>
    <property type="match status" value="1"/>
</dbReference>
<sequence length="2614" mass="290501">MQIEIPDFDDDTPFLPTSSFGTQQNQFSASSFSPSTNDHHERDGSSSSSTHHHQQQQSTLFSFTSPLQSSSRPFGGQSHQPFHLINHHPNHHHLTNSNLNSTTLDHEIRTKSNLNHHQLHASPTSPSPNNSQLHQNLLTRSGPPRKLSVASLRTGVALKSSNNNHHLENSRLHRNNNPIDLLNTSIGLSSPFSPNISPGTSTTHHGRSPRSRSDTTTTSTTHSANTSNGEAHSPLEVAIYLIMDRFFEECEIKLGQLLGKAIPIANEDDFYIPGWIGQGVDPSFDATFDSLAQVSRKNPNQVINFVMRWKSRQGEGIDEHSIQRAISLGSVMFLNRFSGDNTTNPRRVAAVLAERKGLALVYLLCRALIAIVQGVTRESLGEELGSRIEEIVFNSIKNADTSPSSRNPNKQANMNMFAQLLGALSNIRFASVSDRFASEIDLTNRAAAIKDQKDSETRLGFLIRGVQYLKLKVYPLEAFEETAEFIAAFAIIFEGSRGSFVKTAMAETLNPLLAQVVQSATAEVNHPVWNKAIVTIFNKAHSMSDKPSKARYWNATVPLICSVVGAAPQDFLLAKWPETIDWCFGKLKEKTTRPTMMLGIVQLVWAYLRRVREGASALNKRLEPILKSAFPADRKNVYPAEVSLDTFASLIHYILHWQLEYGSDFTLRTLLTGSSDSGESGSGLVAQAGSDRITIGITATLRALTSLEAGEDPLYPVVEPQNGTKSHSSSSHSLHHFHPKDPETDCKDGMALKPETLERPRIKAFVDAVGTKVLQIAAYCDRTLATYTLTNDRYIAPWHDSIAQRAETLDSAMVIKRHGYFAVEYPRHVQRLFDVLQTCLQAWPRILTSSTADSAALDILFRGLISLDVGVTIASKLALRRFVASDKSYMVLQNYTRFLAKPEFFFRSKPQLQKGSDNKVESLVKFWVEVMSTWCDRLRKLASGTDDEQTNSIFGGEGLKFVSQMEATSLVLLCSRSSSTRKSALDALRITGTARTIIQDSGLITTPKSINFTRNNSVANVLDEAERYLFDTILPDDLPSTEKTRLLKWKKQRKPGSSDSLIRLLESDNPADMTLLCIALSSIFSTALKYLPQTMVHARTLLYSQLQRIYPLASDAAGVGGRSTVNGNGPNPGWDDRNLLTSWSSLLISLTSITTSADPKVGNLSTGIDNSSIAQHSNSTRERSISPGEDLIKTLVPFLTSDQSTFREATIRAMSCIHVSMYETLLDGLSGLAHHLTSERKMIEAQKDRSARPNGTVKIIRLFSAIGKLHESTTKFLFHLDFNSTDRCIEILVRFIKETCLFLKSRQSMEDFLTVSIRKSFLIFSERVFKKIGLKDFNHDSSSGSTSLITVKIHQVFNHELVIDIFNLAEDWSTRLASSSSTTHHPNPSGLDPRVSRINSATSRNNPPIKGRSPLASTSTGSGELLLHSATMIATLCETALDFRSSSGSPQRPETSREPTTSASRMLRWITALFEKNDAKVHAEARRAFVGACKRTSDPDGLLENALTLCWNESDCWPLEQTLFGIMCSTLICEPSLRLREEAILALCLSRISHPELTTRQRALDVLKFRCLSDITPQWLSEIEVGIQSAFAGHHLVSQTLLSKAISDMKTIDPSCFIVEVGNRILQVEALKARPLVRLMPTWLAQINLAPAVCDIGSSKVKNLLSIVLLVSSQFVEHQPEAVSAIWLSFADASPLNTAAIITFLLDETKRRGLPAFVRLSRTILSSMTENTGLEVVARDLVNTLQPAKLLAPQDPAPLDSGILPTRSNDLDTHFPQLPSRTVMSHMQAAILLLGEAMVLKPLGLADRLSSVVHAYVVQADHTNITLQAQMREVLVRYVYMLRRMQQQCDQSTTTPNRSLPLINPEDKEAWRSFWDFEETSSSRRHRKILPRNLEHLVEEISQLTSYFITDFCQQWAKVAIEWATQCPVRHVACRSLQVLRILGLPVDSNLLAELLIRLSNTASDPSQEVQLFALEVLTTLSVSVKVQNVNQTPFAQLFWTGVSCLETCNELEFLEAIELLGSILEPLEDSHCFDIEGSRPTRWLADGGPIRQVVMKGLRSSSLCQSSWSLIRQFLSLPESCQIVDWVNGGCALLYSACLPWCLHILETGIMQYEMDDIAIRLAHLTSSMGMEGLSRVMISFAKRRFRTNDDFLKQAINGIREYFLPLFGNEILILYFGFLLNPLDWIKSKTLIVLKVYIKLMDLNSNEILELGYDLLTPVLNLLQTNLSLQALEILSEPIPIKGKSNLIGNFNGIGHHHHHYHRHRTTQDQLGKKVFGNPDETGWCVANGNEALKETRMRLVEVIESFGMNQTLFETLKRSSVVEFTYEWGIEVDSNIDHQTQSDLAETNESFGEMVSTLHDLSDFFGQDGSHGGVGGGGGGGVNGTSNLMNESRISSPLNPSTARVAAILSRSLSKRRANRPSLHVRKGSNLNEGFVQTTPTTTVIPTTSSTTHHHPHHQVSLNSRPGSLVGSTSYSESSSPSHSNHLDYSQLHHPNHHYRTSVSTDYDDIDEEDDDEEDEEEEEEEEDDEDDEMIEEIGGSGSGLVGENRGGGHGGSGSGSDDSLEVFGLDLEDDDHPSHHHHHQENRQEEEEHSKKSLDKKNESFGKRKS</sequence>
<feature type="domain" description="Cell morphogenesis protein C-terminal" evidence="3">
    <location>
        <begin position="1996"/>
        <end position="2244"/>
    </location>
</feature>
<feature type="region of interest" description="Disordered" evidence="1">
    <location>
        <begin position="2371"/>
        <end position="2404"/>
    </location>
</feature>
<dbReference type="InParanoid" id="F4RYR4"/>
<feature type="region of interest" description="Disordered" evidence="1">
    <location>
        <begin position="714"/>
        <end position="749"/>
    </location>
</feature>
<feature type="compositionally biased region" description="Low complexity" evidence="1">
    <location>
        <begin position="2471"/>
        <end position="2487"/>
    </location>
</feature>
<dbReference type="Pfam" id="PF14228">
    <property type="entry name" value="MOR2-PAG1_mid"/>
    <property type="match status" value="1"/>
</dbReference>
<reference evidence="6" key="1">
    <citation type="journal article" date="2011" name="Proc. Natl. Acad. Sci. U.S.A.">
        <title>Obligate biotrophy features unraveled by the genomic analysis of rust fungi.</title>
        <authorList>
            <person name="Duplessis S."/>
            <person name="Cuomo C.A."/>
            <person name="Lin Y.-C."/>
            <person name="Aerts A."/>
            <person name="Tisserant E."/>
            <person name="Veneault-Fourrey C."/>
            <person name="Joly D.L."/>
            <person name="Hacquard S."/>
            <person name="Amselem J."/>
            <person name="Cantarel B.L."/>
            <person name="Chiu R."/>
            <person name="Coutinho P.M."/>
            <person name="Feau N."/>
            <person name="Field M."/>
            <person name="Frey P."/>
            <person name="Gelhaye E."/>
            <person name="Goldberg J."/>
            <person name="Grabherr M.G."/>
            <person name="Kodira C.D."/>
            <person name="Kohler A."/>
            <person name="Kuees U."/>
            <person name="Lindquist E.A."/>
            <person name="Lucas S.M."/>
            <person name="Mago R."/>
            <person name="Mauceli E."/>
            <person name="Morin E."/>
            <person name="Murat C."/>
            <person name="Pangilinan J.L."/>
            <person name="Park R."/>
            <person name="Pearson M."/>
            <person name="Quesneville H."/>
            <person name="Rouhier N."/>
            <person name="Sakthikumar S."/>
            <person name="Salamov A.A."/>
            <person name="Schmutz J."/>
            <person name="Selles B."/>
            <person name="Shapiro H."/>
            <person name="Tanguay P."/>
            <person name="Tuskan G.A."/>
            <person name="Henrissat B."/>
            <person name="Van de Peer Y."/>
            <person name="Rouze P."/>
            <person name="Ellis J.G."/>
            <person name="Dodds P.N."/>
            <person name="Schein J.E."/>
            <person name="Zhong S."/>
            <person name="Hamelin R.C."/>
            <person name="Grigoriev I.V."/>
            <person name="Szabo L.J."/>
            <person name="Martin F."/>
        </authorList>
    </citation>
    <scope>NUCLEOTIDE SEQUENCE [LARGE SCALE GENOMIC DNA]</scope>
    <source>
        <strain evidence="6">98AG31 / pathotype 3-4-7</strain>
    </source>
</reference>
<feature type="compositionally biased region" description="Gly residues" evidence="1">
    <location>
        <begin position="2542"/>
        <end position="2562"/>
    </location>
</feature>
<feature type="compositionally biased region" description="Polar residues" evidence="1">
    <location>
        <begin position="190"/>
        <end position="203"/>
    </location>
</feature>
<dbReference type="Pfam" id="PF14225">
    <property type="entry name" value="MOR2-PAG1_C"/>
    <property type="match status" value="1"/>
</dbReference>
<evidence type="ECO:0000259" key="4">
    <source>
        <dbReference type="Pfam" id="PF14228"/>
    </source>
</evidence>
<dbReference type="InterPro" id="IPR016024">
    <property type="entry name" value="ARM-type_fold"/>
</dbReference>
<name>F4RYR4_MELLP</name>
<feature type="compositionally biased region" description="Acidic residues" evidence="1">
    <location>
        <begin position="2509"/>
        <end position="2539"/>
    </location>
</feature>
<proteinExistence type="predicted"/>
<feature type="region of interest" description="Disordered" evidence="1">
    <location>
        <begin position="2419"/>
        <end position="2614"/>
    </location>
</feature>
<protein>
    <recommendedName>
        <fullName evidence="7">Cell morphogenesis protein N-terminal domain-containing protein</fullName>
    </recommendedName>
</protein>
<evidence type="ECO:0000256" key="1">
    <source>
        <dbReference type="SAM" id="MobiDB-lite"/>
    </source>
</evidence>
<feature type="region of interest" description="Disordered" evidence="1">
    <location>
        <begin position="1378"/>
        <end position="1421"/>
    </location>
</feature>
<accession>F4RYR4</accession>
<feature type="compositionally biased region" description="Low complexity" evidence="1">
    <location>
        <begin position="2439"/>
        <end position="2454"/>
    </location>
</feature>
<feature type="compositionally biased region" description="Acidic residues" evidence="1">
    <location>
        <begin position="1"/>
        <end position="12"/>
    </location>
</feature>
<dbReference type="FunCoup" id="F4RYR4">
    <property type="interactions" value="205"/>
</dbReference>
<feature type="compositionally biased region" description="Low complexity" evidence="1">
    <location>
        <begin position="214"/>
        <end position="227"/>
    </location>
</feature>
<evidence type="ECO:0000313" key="5">
    <source>
        <dbReference type="EMBL" id="EGG02515.1"/>
    </source>
</evidence>
<evidence type="ECO:0000313" key="6">
    <source>
        <dbReference type="Proteomes" id="UP000001072"/>
    </source>
</evidence>
<feature type="compositionally biased region" description="Basic and acidic residues" evidence="1">
    <location>
        <begin position="2589"/>
        <end position="2614"/>
    </location>
</feature>
<feature type="domain" description="Cell morphogenesis central region" evidence="4">
    <location>
        <begin position="1784"/>
        <end position="1968"/>
    </location>
</feature>
<dbReference type="InterPro" id="IPR039867">
    <property type="entry name" value="Furry/Tao3/Mor2"/>
</dbReference>
<feature type="region of interest" description="Disordered" evidence="1">
    <location>
        <begin position="1"/>
        <end position="99"/>
    </location>
</feature>
<dbReference type="eggNOG" id="KOG1825">
    <property type="taxonomic scope" value="Eukaryota"/>
</dbReference>
<keyword evidence="6" id="KW-1185">Reference proteome</keyword>
<feature type="region of interest" description="Disordered" evidence="1">
    <location>
        <begin position="159"/>
        <end position="178"/>
    </location>
</feature>
<feature type="region of interest" description="Disordered" evidence="1">
    <location>
        <begin position="190"/>
        <end position="230"/>
    </location>
</feature>
<feature type="compositionally biased region" description="Polar residues" evidence="1">
    <location>
        <begin position="117"/>
        <end position="139"/>
    </location>
</feature>
<dbReference type="Proteomes" id="UP000001072">
    <property type="component" value="Unassembled WGS sequence"/>
</dbReference>
<feature type="domain" description="Cell morphogenesis protein N-terminal" evidence="2">
    <location>
        <begin position="354"/>
        <end position="935"/>
    </location>
</feature>
<dbReference type="OrthoDB" id="6287725at2759"/>
<dbReference type="InterPro" id="IPR025481">
    <property type="entry name" value="Cell_Morphogen_C"/>
</dbReference>
<dbReference type="GO" id="GO:0000902">
    <property type="term" value="P:cell morphogenesis"/>
    <property type="evidence" value="ECO:0007669"/>
    <property type="project" value="InterPro"/>
</dbReference>
<feature type="region of interest" description="Disordered" evidence="1">
    <location>
        <begin position="1444"/>
        <end position="1463"/>
    </location>
</feature>